<evidence type="ECO:0000313" key="1">
    <source>
        <dbReference type="EMBL" id="MDV6234232.1"/>
    </source>
</evidence>
<organism evidence="2">
    <name type="scientific">Leptospira ellisii</name>
    <dbReference type="NCBI Taxonomy" id="2023197"/>
    <lineage>
        <taxon>Bacteria</taxon>
        <taxon>Pseudomonadati</taxon>
        <taxon>Spirochaetota</taxon>
        <taxon>Spirochaetia</taxon>
        <taxon>Leptospirales</taxon>
        <taxon>Leptospiraceae</taxon>
        <taxon>Leptospira</taxon>
    </lineage>
</organism>
<dbReference type="EMBL" id="NPEF02000001">
    <property type="protein sequence ID" value="MDV6234232.1"/>
    <property type="molecule type" value="Genomic_DNA"/>
</dbReference>
<accession>A0A2N0BM00</accession>
<evidence type="ECO:0000313" key="3">
    <source>
        <dbReference type="Proteomes" id="UP000232122"/>
    </source>
</evidence>
<reference evidence="1" key="3">
    <citation type="submission" date="2023-10" db="EMBL/GenBank/DDBJ databases">
        <authorList>
            <person name="Picardeau M."/>
            <person name="Thibeaux R."/>
        </authorList>
    </citation>
    <scope>NUCLEOTIDE SEQUENCE</scope>
    <source>
        <strain evidence="1">ATI7-C-A5</strain>
    </source>
</reference>
<accession>A0A2N0BDS2</accession>
<evidence type="ECO:0000313" key="2">
    <source>
        <dbReference type="EMBL" id="PJZ94719.1"/>
    </source>
</evidence>
<dbReference type="Proteomes" id="UP000232122">
    <property type="component" value="Unassembled WGS sequence"/>
</dbReference>
<dbReference type="AlphaFoldDB" id="A0A2N0BDS2"/>
<dbReference type="NCBIfam" id="NF047540">
    <property type="entry name" value="LIC_13241_dom"/>
    <property type="match status" value="1"/>
</dbReference>
<protein>
    <submittedName>
        <fullName evidence="2">Uncharacterized protein</fullName>
    </submittedName>
</protein>
<keyword evidence="3" id="KW-1185">Reference proteome</keyword>
<dbReference type="RefSeq" id="WP_100746513.1">
    <property type="nucleotide sequence ID" value="NZ_NPEF02000001.1"/>
</dbReference>
<sequence>MKEPDSLQARIRKTETLISFLGKEFRLTPETESQEWPRSFVFGFENETYRSVFSIFGSFTLLPLNGKTPAGNSPIYYLSLDFDPSSEELVWTEPDGQCVEPLEQIPEKLERAVSVYEAGIAEIGLGDSGI</sequence>
<name>A0A2N0BDS2_9LEPT</name>
<reference evidence="2" key="1">
    <citation type="submission" date="2017-07" db="EMBL/GenBank/DDBJ databases">
        <title>Leptospira spp. isolated from tropical soils.</title>
        <authorList>
            <person name="Thibeaux R."/>
            <person name="Iraola G."/>
            <person name="Ferres I."/>
            <person name="Bierque E."/>
            <person name="Girault D."/>
            <person name="Soupe-Gilbert M.-E."/>
            <person name="Picardeau M."/>
            <person name="Goarant C."/>
        </authorList>
    </citation>
    <scope>NUCLEOTIDE SEQUENCE [LARGE SCALE GENOMIC DNA]</scope>
    <source>
        <strain evidence="2">ATI7-C-A5</strain>
    </source>
</reference>
<comment type="caution">
    <text evidence="2">The sequence shown here is derived from an EMBL/GenBank/DDBJ whole genome shotgun (WGS) entry which is preliminary data.</text>
</comment>
<proteinExistence type="predicted"/>
<dbReference type="EMBL" id="NPEF01000006">
    <property type="protein sequence ID" value="PJZ94719.1"/>
    <property type="molecule type" value="Genomic_DNA"/>
</dbReference>
<reference evidence="1 3" key="2">
    <citation type="journal article" date="2018" name="Microb. Genom.">
        <title>Deciphering the unexplored Leptospira diversity from soils uncovers genomic evolution to virulence.</title>
        <authorList>
            <person name="Thibeaux R."/>
            <person name="Iraola G."/>
            <person name="Ferres I."/>
            <person name="Bierque E."/>
            <person name="Girault D."/>
            <person name="Soupe-Gilbert M.E."/>
            <person name="Picardeau M."/>
            <person name="Goarant C."/>
        </authorList>
    </citation>
    <scope>NUCLEOTIDE SEQUENCE [LARGE SCALE GENOMIC DNA]</scope>
    <source>
        <strain evidence="1 3">ATI7-C-A5</strain>
    </source>
</reference>
<gene>
    <name evidence="1" type="ORF">CH379_001125</name>
    <name evidence="2" type="ORF">CH379_01225</name>
</gene>